<dbReference type="AlphaFoldDB" id="A0A1W2DY87"/>
<dbReference type="OrthoDB" id="9814740at2"/>
<accession>A0A1W2DY87</accession>
<dbReference type="EMBL" id="FWXY01000022">
    <property type="protein sequence ID" value="SMD02403.1"/>
    <property type="molecule type" value="Genomic_DNA"/>
</dbReference>
<dbReference type="Proteomes" id="UP000192418">
    <property type="component" value="Unassembled WGS sequence"/>
</dbReference>
<name>A0A1W2DY87_9BACT</name>
<evidence type="ECO:0000313" key="3">
    <source>
        <dbReference type="Proteomes" id="UP000192418"/>
    </source>
</evidence>
<dbReference type="Gene3D" id="3.40.1620.10">
    <property type="entry name" value="YefM-like domain"/>
    <property type="match status" value="1"/>
</dbReference>
<proteinExistence type="inferred from homology"/>
<sequence>MNTITANQLKTKGVSVIQNNLLQNQELVITVRGKEKFVVMNMEHYNYLRECELDAALHQAKSDYESGSYITEDVEAHIKRITQ</sequence>
<protein>
    <submittedName>
        <fullName evidence="2">Antitoxin Phd_YefM, type II toxin-antitoxin system</fullName>
    </submittedName>
</protein>
<dbReference type="SUPFAM" id="SSF143120">
    <property type="entry name" value="YefM-like"/>
    <property type="match status" value="1"/>
</dbReference>
<keyword evidence="3" id="KW-1185">Reference proteome</keyword>
<reference evidence="2 3" key="1">
    <citation type="submission" date="2017-04" db="EMBL/GenBank/DDBJ databases">
        <authorList>
            <person name="Afonso C.L."/>
            <person name="Miller P.J."/>
            <person name="Scott M.A."/>
            <person name="Spackman E."/>
            <person name="Goraichik I."/>
            <person name="Dimitrov K.M."/>
            <person name="Suarez D.L."/>
            <person name="Swayne D.E."/>
        </authorList>
    </citation>
    <scope>NUCLEOTIDE SEQUENCE [LARGE SCALE GENOMIC DNA]</scope>
    <source>
        <strain evidence="2 3">DSM 3385</strain>
    </source>
</reference>
<organism evidence="2 3">
    <name type="scientific">Desulfocicer vacuolatum DSM 3385</name>
    <dbReference type="NCBI Taxonomy" id="1121400"/>
    <lineage>
        <taxon>Bacteria</taxon>
        <taxon>Pseudomonadati</taxon>
        <taxon>Thermodesulfobacteriota</taxon>
        <taxon>Desulfobacteria</taxon>
        <taxon>Desulfobacterales</taxon>
        <taxon>Desulfobacteraceae</taxon>
        <taxon>Desulfocicer</taxon>
    </lineage>
</organism>
<dbReference type="RefSeq" id="WP_084071137.1">
    <property type="nucleotide sequence ID" value="NZ_FWXY01000022.1"/>
</dbReference>
<dbReference type="InterPro" id="IPR036165">
    <property type="entry name" value="YefM-like_sf"/>
</dbReference>
<evidence type="ECO:0000313" key="2">
    <source>
        <dbReference type="EMBL" id="SMD02403.1"/>
    </source>
</evidence>
<evidence type="ECO:0000256" key="1">
    <source>
        <dbReference type="ARBA" id="ARBA00009981"/>
    </source>
</evidence>
<comment type="similarity">
    <text evidence="1">Belongs to the phD/YefM antitoxin family.</text>
</comment>
<gene>
    <name evidence="2" type="ORF">SAMN02746065_12223</name>
</gene>
<dbReference type="STRING" id="1121400.SAMN02746065_12223"/>